<dbReference type="KEGG" id="vpo:Kpol_1003p49"/>
<comment type="similarity">
    <text evidence="6">Belongs to the class I-like SAM-binding methyltransferase superfamily. TRM5/TYW2 family.</text>
</comment>
<feature type="domain" description="SAM-dependent methyltransferase TRM5/TYW2-type" evidence="7">
    <location>
        <begin position="146"/>
        <end position="418"/>
    </location>
</feature>
<dbReference type="SUPFAM" id="SSF53335">
    <property type="entry name" value="S-adenosyl-L-methionine-dependent methyltransferases"/>
    <property type="match status" value="1"/>
</dbReference>
<name>A7TM06_VANPO</name>
<dbReference type="InterPro" id="IPR029063">
    <property type="entry name" value="SAM-dependent_MTases_sf"/>
</dbReference>
<evidence type="ECO:0000256" key="6">
    <source>
        <dbReference type="PIRNR" id="PIRNR038972"/>
    </source>
</evidence>
<dbReference type="GO" id="GO:0008757">
    <property type="term" value="F:S-adenosylmethionine-dependent methyltransferase activity"/>
    <property type="evidence" value="ECO:0007669"/>
    <property type="project" value="EnsemblFungi"/>
</dbReference>
<dbReference type="EMBL" id="DS480418">
    <property type="protein sequence ID" value="EDO16743.1"/>
    <property type="molecule type" value="Genomic_DNA"/>
</dbReference>
<dbReference type="RefSeq" id="XP_001644601.1">
    <property type="nucleotide sequence ID" value="XM_001644551.1"/>
</dbReference>
<dbReference type="HOGENOM" id="CLU_023588_1_0_1"/>
<dbReference type="GeneID" id="5544910"/>
<comment type="subcellular location">
    <subcellularLocation>
        <location evidence="6">Cytoplasm</location>
    </subcellularLocation>
</comment>
<dbReference type="InterPro" id="IPR030382">
    <property type="entry name" value="MeTrfase_TRM5/TYW2"/>
</dbReference>
<accession>A7TM06</accession>
<evidence type="ECO:0000256" key="1">
    <source>
        <dbReference type="ARBA" id="ARBA00004797"/>
    </source>
</evidence>
<evidence type="ECO:0000256" key="4">
    <source>
        <dbReference type="ARBA" id="ARBA00022694"/>
    </source>
</evidence>
<dbReference type="PhylomeDB" id="A7TM06"/>
<evidence type="ECO:0000259" key="7">
    <source>
        <dbReference type="PROSITE" id="PS51684"/>
    </source>
</evidence>
<dbReference type="PIRSF" id="PIRSF038972">
    <property type="entry name" value="Trm12"/>
    <property type="match status" value="1"/>
</dbReference>
<dbReference type="STRING" id="436907.A7TM06"/>
<dbReference type="FunCoup" id="A7TM06">
    <property type="interactions" value="41"/>
</dbReference>
<dbReference type="PANTHER" id="PTHR23245">
    <property type="entry name" value="TRNA METHYLTRANSFERASE"/>
    <property type="match status" value="1"/>
</dbReference>
<comment type="function">
    <text evidence="6">S-adenosyl-L-methionine-dependent transferase that acts as a component of the wybutosine biosynthesis pathway. Wybutosine is a hyper modified guanosine with a tricyclic base found at the 3'-position adjacent to the anticodon of eukaryotic phenylalanine tRNA. Catalyzes the transfer of the alpha-amino-alpha-carboxypropyl (acp) group from S-adenosyl-L-methionine to the C-7 position of 4-demethylwyosine (imG-14) to produce wybutosine-86.</text>
</comment>
<dbReference type="OMA" id="FELNPWS"/>
<evidence type="ECO:0000256" key="3">
    <source>
        <dbReference type="ARBA" id="ARBA00022691"/>
    </source>
</evidence>
<dbReference type="GO" id="GO:0005737">
    <property type="term" value="C:cytoplasm"/>
    <property type="evidence" value="ECO:0007669"/>
    <property type="project" value="UniProtKB-SubCell"/>
</dbReference>
<keyword evidence="2 6" id="KW-0808">Transferase</keyword>
<gene>
    <name evidence="8" type="ORF">Kpol_1003p49</name>
</gene>
<dbReference type="OrthoDB" id="2387925at2759"/>
<dbReference type="Gene3D" id="3.40.50.150">
    <property type="entry name" value="Vaccinia Virus protein VP39"/>
    <property type="match status" value="1"/>
</dbReference>
<evidence type="ECO:0000313" key="9">
    <source>
        <dbReference type="Proteomes" id="UP000000267"/>
    </source>
</evidence>
<evidence type="ECO:0000256" key="5">
    <source>
        <dbReference type="ARBA" id="ARBA00049400"/>
    </source>
</evidence>
<dbReference type="GO" id="GO:0102522">
    <property type="term" value="F:tRNA 4-demethylwyosine alpha-amino-alpha-carboxypropyltransferase activity"/>
    <property type="evidence" value="ECO:0007669"/>
    <property type="project" value="UniProtKB-EC"/>
</dbReference>
<dbReference type="Pfam" id="PF02475">
    <property type="entry name" value="TRM5-TYW2_MTfase"/>
    <property type="match status" value="1"/>
</dbReference>
<dbReference type="PANTHER" id="PTHR23245:SF25">
    <property type="entry name" value="TRNA WYBUTOSINE-SYNTHESIZING PROTEIN 2 HOMOLOG"/>
    <property type="match status" value="1"/>
</dbReference>
<proteinExistence type="inferred from homology"/>
<comment type="pathway">
    <text evidence="1 6">tRNA modification; wybutosine-tRNA(Phe) biosynthesis.</text>
</comment>
<reference evidence="8 9" key="1">
    <citation type="journal article" date="2007" name="Proc. Natl. Acad. Sci. U.S.A.">
        <title>Independent sorting-out of thousands of duplicated gene pairs in two yeast species descended from a whole-genome duplication.</title>
        <authorList>
            <person name="Scannell D.R."/>
            <person name="Frank A.C."/>
            <person name="Conant G.C."/>
            <person name="Byrne K.P."/>
            <person name="Woolfit M."/>
            <person name="Wolfe K.H."/>
        </authorList>
    </citation>
    <scope>NUCLEOTIDE SEQUENCE [LARGE SCALE GENOMIC DNA]</scope>
    <source>
        <strain evidence="9">ATCC 22028 / DSM 70294 / BCRC 21397 / CBS 2163 / NBRC 10782 / NRRL Y-8283 / UCD 57-17</strain>
    </source>
</reference>
<dbReference type="AlphaFoldDB" id="A7TM06"/>
<dbReference type="Proteomes" id="UP000000267">
    <property type="component" value="Unassembled WGS sequence"/>
</dbReference>
<dbReference type="InterPro" id="IPR026274">
    <property type="entry name" value="tRNA_wybutosine_synth_prot_2"/>
</dbReference>
<evidence type="ECO:0000256" key="2">
    <source>
        <dbReference type="ARBA" id="ARBA00022679"/>
    </source>
</evidence>
<dbReference type="InterPro" id="IPR056743">
    <property type="entry name" value="TRM5-TYW2-like_MTfase"/>
</dbReference>
<sequence length="419" mass="48452">MPVEILLNDSRDIKRVKTGLEAIDAFVKPITKEDGFTIVKTSLNDIGHPFLKQYQDRLRMYDSVEGVMAGCNESGLAKFVRASLQEYELLNIEELMGTMPEKYTIYEPLLLFNNSTHRSFVSGPWKEFFSGIDKKDKDKFFKEMLLKVFPSHNLSHVAINMPIIESDILRRPFNILPLYNELIDSSIDIENSSLWDSPTQEELDKTLWCHVIQNGVHQYWAPMFTMFSRGNIKEKKRILDTFQDIEGNDIVDLYAGIGYFTLSYLKRGARNIFCFELNPWSVEGLNKGLQKNKFTGKAHVYCESNEMSYTRLKETGMKDLRIRHINLGLLPTSKPSWPLALQLIAMDENNKMLTPVCTLHIHENIHINSIEDGSFIKEALQELKTIKPEYNYKSKHLEKIKTFAPDVWHVCLDVDVITQ</sequence>
<dbReference type="PROSITE" id="PS51684">
    <property type="entry name" value="SAM_MT_TRM5_TYW2"/>
    <property type="match status" value="1"/>
</dbReference>
<keyword evidence="4 6" id="KW-0819">tRNA processing</keyword>
<protein>
    <recommendedName>
        <fullName evidence="6">tRNA wybutosine-synthesizing protein 2</fullName>
        <shortName evidence="6">tRNA-yW-synthesizing protein 2</shortName>
    </recommendedName>
    <alternativeName>
        <fullName evidence="6">tRNA(Phe) (4-demethylwyosine(37)-C(7)) aminocarboxypropyltransferase</fullName>
    </alternativeName>
</protein>
<dbReference type="UniPathway" id="UPA00375"/>
<dbReference type="InParanoid" id="A7TM06"/>
<evidence type="ECO:0000313" key="8">
    <source>
        <dbReference type="EMBL" id="EDO16743.1"/>
    </source>
</evidence>
<keyword evidence="9" id="KW-1185">Reference proteome</keyword>
<dbReference type="GO" id="GO:0008175">
    <property type="term" value="F:tRNA methyltransferase activity"/>
    <property type="evidence" value="ECO:0007669"/>
    <property type="project" value="TreeGrafter"/>
</dbReference>
<organism evidence="9">
    <name type="scientific">Vanderwaltozyma polyspora (strain ATCC 22028 / DSM 70294 / BCRC 21397 / CBS 2163 / NBRC 10782 / NRRL Y-8283 / UCD 57-17)</name>
    <name type="common">Kluyveromyces polysporus</name>
    <dbReference type="NCBI Taxonomy" id="436907"/>
    <lineage>
        <taxon>Eukaryota</taxon>
        <taxon>Fungi</taxon>
        <taxon>Dikarya</taxon>
        <taxon>Ascomycota</taxon>
        <taxon>Saccharomycotina</taxon>
        <taxon>Saccharomycetes</taxon>
        <taxon>Saccharomycetales</taxon>
        <taxon>Saccharomycetaceae</taxon>
        <taxon>Vanderwaltozyma</taxon>
    </lineage>
</organism>
<dbReference type="GO" id="GO:0031591">
    <property type="term" value="P:wybutosine biosynthetic process"/>
    <property type="evidence" value="ECO:0007669"/>
    <property type="project" value="EnsemblFungi"/>
</dbReference>
<keyword evidence="3 6" id="KW-0949">S-adenosyl-L-methionine</keyword>
<keyword evidence="6" id="KW-0963">Cytoplasm</keyword>
<dbReference type="GO" id="GO:0030488">
    <property type="term" value="P:tRNA methylation"/>
    <property type="evidence" value="ECO:0007669"/>
    <property type="project" value="EnsemblFungi"/>
</dbReference>
<comment type="catalytic activity">
    <reaction evidence="5">
        <text>4-demethylwyosine(37) in tRNA(Phe) + S-adenosyl-L-methionine = 4-demethyl-7-[(3S)-3-amino-3-carboxypropyl]wyosine(37) in tRNA(Phe) + S-methyl-5'-thioadenosine + H(+)</text>
        <dbReference type="Rhea" id="RHEA:36355"/>
        <dbReference type="Rhea" id="RHEA-COMP:10164"/>
        <dbReference type="Rhea" id="RHEA-COMP:10378"/>
        <dbReference type="ChEBI" id="CHEBI:15378"/>
        <dbReference type="ChEBI" id="CHEBI:17509"/>
        <dbReference type="ChEBI" id="CHEBI:59789"/>
        <dbReference type="ChEBI" id="CHEBI:64315"/>
        <dbReference type="ChEBI" id="CHEBI:73550"/>
        <dbReference type="EC" id="2.5.1.114"/>
    </reaction>
</comment>
<dbReference type="eggNOG" id="KOG1227">
    <property type="taxonomic scope" value="Eukaryota"/>
</dbReference>